<evidence type="ECO:0000313" key="3">
    <source>
        <dbReference type="Proteomes" id="UP000198901"/>
    </source>
</evidence>
<organism evidence="2 3">
    <name type="scientific">Siphonobacter aquaeclarae</name>
    <dbReference type="NCBI Taxonomy" id="563176"/>
    <lineage>
        <taxon>Bacteria</taxon>
        <taxon>Pseudomonadati</taxon>
        <taxon>Bacteroidota</taxon>
        <taxon>Cytophagia</taxon>
        <taxon>Cytophagales</taxon>
        <taxon>Cytophagaceae</taxon>
        <taxon>Siphonobacter</taxon>
    </lineage>
</organism>
<gene>
    <name evidence="2" type="ORF">SAMN04488090_2861</name>
</gene>
<reference evidence="2 3" key="1">
    <citation type="submission" date="2016-10" db="EMBL/GenBank/DDBJ databases">
        <authorList>
            <person name="de Groot N.N."/>
        </authorList>
    </citation>
    <scope>NUCLEOTIDE SEQUENCE [LARGE SCALE GENOMIC DNA]</scope>
    <source>
        <strain evidence="2 3">DSM 21668</strain>
    </source>
</reference>
<dbReference type="GO" id="GO:0016491">
    <property type="term" value="F:oxidoreductase activity"/>
    <property type="evidence" value="ECO:0007669"/>
    <property type="project" value="InterPro"/>
</dbReference>
<keyword evidence="3" id="KW-1185">Reference proteome</keyword>
<dbReference type="Proteomes" id="UP000198901">
    <property type="component" value="Unassembled WGS sequence"/>
</dbReference>
<sequence length="321" mass="35639">MNRRPVKSTRIFSDALLGAFRQQGDEAADAVVASAVANGTSLPVFLRQRATGSVQTDYPAFFTKEGKLPGWADARKLERGRAFFRKHKPEIAILLGCLSLPYSYLGADGVQVLALSRRMQDDTRKRLEETGAFVFAMAEEGEWASGEAVERILNVRLMHAAVRRLCLESGRWKAEWGVPVNLEDMAGTNLSFGYLVLRGLRKGGLQADDADEEAFLHLWNVIGALSGVPDELLPRNTREAWTLERAMVRRLFRPTPEGRQLAEALVHTLEAEMPGAMKGMVPARMRLLLGDELADLLGLPAVPVQRRWLARVPVRLFLPAV</sequence>
<dbReference type="EMBL" id="FNGS01000005">
    <property type="protein sequence ID" value="SDM21603.1"/>
    <property type="molecule type" value="Genomic_DNA"/>
</dbReference>
<dbReference type="InterPro" id="IPR018713">
    <property type="entry name" value="MPAB/Lcp_cat_dom"/>
</dbReference>
<dbReference type="RefSeq" id="WP_093203488.1">
    <property type="nucleotide sequence ID" value="NZ_FNGS01000005.1"/>
</dbReference>
<feature type="domain" description="ER-bound oxygenase mpaB/mpaB'/Rubber oxygenase catalytic" evidence="1">
    <location>
        <begin position="116"/>
        <end position="312"/>
    </location>
</feature>
<dbReference type="OrthoDB" id="6072815at2"/>
<protein>
    <recommendedName>
        <fullName evidence="1">ER-bound oxygenase mpaB/mpaB'/Rubber oxygenase catalytic domain-containing protein</fullName>
    </recommendedName>
</protein>
<evidence type="ECO:0000259" key="1">
    <source>
        <dbReference type="Pfam" id="PF09995"/>
    </source>
</evidence>
<dbReference type="STRING" id="563176.SAMN04488090_2861"/>
<dbReference type="Pfam" id="PF09995">
    <property type="entry name" value="MPAB_Lcp_cat"/>
    <property type="match status" value="1"/>
</dbReference>
<accession>A0A1G9REF6</accession>
<proteinExistence type="predicted"/>
<evidence type="ECO:0000313" key="2">
    <source>
        <dbReference type="EMBL" id="SDM21603.1"/>
    </source>
</evidence>
<dbReference type="PANTHER" id="PTHR37539">
    <property type="entry name" value="SECRETED PROTEIN-RELATED"/>
    <property type="match status" value="1"/>
</dbReference>
<dbReference type="InterPro" id="IPR037473">
    <property type="entry name" value="Lcp-like"/>
</dbReference>
<dbReference type="PANTHER" id="PTHR37539:SF1">
    <property type="entry name" value="ER-BOUND OXYGENASE MPAB_MPAB'_RUBBER OXYGENASE CATALYTIC DOMAIN-CONTAINING PROTEIN"/>
    <property type="match status" value="1"/>
</dbReference>
<dbReference type="AlphaFoldDB" id="A0A1G9REF6"/>
<name>A0A1G9REF6_9BACT</name>